<dbReference type="GeneID" id="19046121"/>
<dbReference type="GO" id="GO:0005634">
    <property type="term" value="C:nucleus"/>
    <property type="evidence" value="ECO:0007669"/>
    <property type="project" value="TreeGrafter"/>
</dbReference>
<dbReference type="EnsemblProtists" id="EOD18120">
    <property type="protein sequence ID" value="EOD18120"/>
    <property type="gene ID" value="EMIHUDRAFT_432277"/>
</dbReference>
<dbReference type="RefSeq" id="XP_005770549.1">
    <property type="nucleotide sequence ID" value="XM_005770492.1"/>
</dbReference>
<proteinExistence type="predicted"/>
<dbReference type="AlphaFoldDB" id="A0A0D3J3N5"/>
<dbReference type="Proteomes" id="UP000013827">
    <property type="component" value="Unassembled WGS sequence"/>
</dbReference>
<feature type="compositionally biased region" description="Acidic residues" evidence="1">
    <location>
        <begin position="1"/>
        <end position="12"/>
    </location>
</feature>
<organism evidence="2 3">
    <name type="scientific">Emiliania huxleyi (strain CCMP1516)</name>
    <dbReference type="NCBI Taxonomy" id="280463"/>
    <lineage>
        <taxon>Eukaryota</taxon>
        <taxon>Haptista</taxon>
        <taxon>Haptophyta</taxon>
        <taxon>Prymnesiophyceae</taxon>
        <taxon>Isochrysidales</taxon>
        <taxon>Noelaerhabdaceae</taxon>
        <taxon>Emiliania</taxon>
    </lineage>
</organism>
<dbReference type="Pfam" id="PF10309">
    <property type="entry name" value="NCBP3"/>
    <property type="match status" value="1"/>
</dbReference>
<feature type="compositionally biased region" description="Basic and acidic residues" evidence="1">
    <location>
        <begin position="83"/>
        <end position="101"/>
    </location>
</feature>
<dbReference type="GO" id="GO:0000340">
    <property type="term" value="F:RNA 7-methylguanosine cap binding"/>
    <property type="evidence" value="ECO:0007669"/>
    <property type="project" value="InterPro"/>
</dbReference>
<reference evidence="2" key="2">
    <citation type="submission" date="2024-10" db="UniProtKB">
        <authorList>
            <consortium name="EnsemblProtists"/>
        </authorList>
    </citation>
    <scope>IDENTIFICATION</scope>
</reference>
<reference evidence="3" key="1">
    <citation type="journal article" date="2013" name="Nature">
        <title>Pan genome of the phytoplankton Emiliania underpins its global distribution.</title>
        <authorList>
            <person name="Read B.A."/>
            <person name="Kegel J."/>
            <person name="Klute M.J."/>
            <person name="Kuo A."/>
            <person name="Lefebvre S.C."/>
            <person name="Maumus F."/>
            <person name="Mayer C."/>
            <person name="Miller J."/>
            <person name="Monier A."/>
            <person name="Salamov A."/>
            <person name="Young J."/>
            <person name="Aguilar M."/>
            <person name="Claverie J.M."/>
            <person name="Frickenhaus S."/>
            <person name="Gonzalez K."/>
            <person name="Herman E.K."/>
            <person name="Lin Y.C."/>
            <person name="Napier J."/>
            <person name="Ogata H."/>
            <person name="Sarno A.F."/>
            <person name="Shmutz J."/>
            <person name="Schroeder D."/>
            <person name="de Vargas C."/>
            <person name="Verret F."/>
            <person name="von Dassow P."/>
            <person name="Valentin K."/>
            <person name="Van de Peer Y."/>
            <person name="Wheeler G."/>
            <person name="Dacks J.B."/>
            <person name="Delwiche C.F."/>
            <person name="Dyhrman S.T."/>
            <person name="Glockner G."/>
            <person name="John U."/>
            <person name="Richards T."/>
            <person name="Worden A.Z."/>
            <person name="Zhang X."/>
            <person name="Grigoriev I.V."/>
            <person name="Allen A.E."/>
            <person name="Bidle K."/>
            <person name="Borodovsky M."/>
            <person name="Bowler C."/>
            <person name="Brownlee C."/>
            <person name="Cock J.M."/>
            <person name="Elias M."/>
            <person name="Gladyshev V.N."/>
            <person name="Groth M."/>
            <person name="Guda C."/>
            <person name="Hadaegh A."/>
            <person name="Iglesias-Rodriguez M.D."/>
            <person name="Jenkins J."/>
            <person name="Jones B.M."/>
            <person name="Lawson T."/>
            <person name="Leese F."/>
            <person name="Lindquist E."/>
            <person name="Lobanov A."/>
            <person name="Lomsadze A."/>
            <person name="Malik S.B."/>
            <person name="Marsh M.E."/>
            <person name="Mackinder L."/>
            <person name="Mock T."/>
            <person name="Mueller-Roeber B."/>
            <person name="Pagarete A."/>
            <person name="Parker M."/>
            <person name="Probert I."/>
            <person name="Quesneville H."/>
            <person name="Raines C."/>
            <person name="Rensing S.A."/>
            <person name="Riano-Pachon D.M."/>
            <person name="Richier S."/>
            <person name="Rokitta S."/>
            <person name="Shiraiwa Y."/>
            <person name="Soanes D.M."/>
            <person name="van der Giezen M."/>
            <person name="Wahlund T.M."/>
            <person name="Williams B."/>
            <person name="Wilson W."/>
            <person name="Wolfe G."/>
            <person name="Wurch L.L."/>
        </authorList>
    </citation>
    <scope>NUCLEOTIDE SEQUENCE</scope>
</reference>
<feature type="compositionally biased region" description="Acidic residues" evidence="1">
    <location>
        <begin position="22"/>
        <end position="34"/>
    </location>
</feature>
<dbReference type="PANTHER" id="PTHR16291:SF0">
    <property type="entry name" value="NUCLEAR CAP-BINDING PROTEIN SUBUNIT 3"/>
    <property type="match status" value="1"/>
</dbReference>
<accession>A0A0D3J3N5</accession>
<dbReference type="PANTHER" id="PTHR16291">
    <property type="entry name" value="NUCLEAR CAP-BINDING PROTEIN SUBUNIT 3"/>
    <property type="match status" value="1"/>
</dbReference>
<dbReference type="STRING" id="2903.R1DUE7"/>
<keyword evidence="3" id="KW-1185">Reference proteome</keyword>
<feature type="region of interest" description="Disordered" evidence="1">
    <location>
        <begin position="1"/>
        <end position="101"/>
    </location>
</feature>
<name>A0A0D3J3N5_EMIH1</name>
<evidence type="ECO:0000313" key="3">
    <source>
        <dbReference type="Proteomes" id="UP000013827"/>
    </source>
</evidence>
<dbReference type="GO" id="GO:0003729">
    <property type="term" value="F:mRNA binding"/>
    <property type="evidence" value="ECO:0007669"/>
    <property type="project" value="InterPro"/>
</dbReference>
<sequence length="253" mass="26530">MLEDDDLLDGVPDDAPAVTDADLLDDDDEEVDEDAGGKRGRQSAADADDAMEPAGLSRALEDDPPERAAAARKSGKRRIIQHVAKEDGGGIDPHDPAEVARRNARASKFGTEAPPPAAAPPTLIGREEVLARAERAKKFGVEKAANPLDAIASAAGGVGKTKEAGLWEKRRDAAADEVPRDEAIYVYGTDRMSTSDLLRYFAARPGAADTYPPPTYAEWVDDSSAVVVFGSAEAAASALHSTTALLLSLSPDG</sequence>
<protein>
    <submittedName>
        <fullName evidence="2">Uncharacterized protein</fullName>
    </submittedName>
</protein>
<dbReference type="KEGG" id="ehx:EMIHUDRAFT_432277"/>
<dbReference type="InterPro" id="IPR019416">
    <property type="entry name" value="NCBP3"/>
</dbReference>
<dbReference type="HOGENOM" id="CLU_096320_0_0_1"/>
<evidence type="ECO:0000256" key="1">
    <source>
        <dbReference type="SAM" id="MobiDB-lite"/>
    </source>
</evidence>
<dbReference type="PaxDb" id="2903-EOD18120"/>
<evidence type="ECO:0000313" key="2">
    <source>
        <dbReference type="EnsemblProtists" id="EOD18120"/>
    </source>
</evidence>